<feature type="compositionally biased region" description="Gly residues" evidence="13">
    <location>
        <begin position="1"/>
        <end position="14"/>
    </location>
</feature>
<feature type="compositionally biased region" description="Gly residues" evidence="13">
    <location>
        <begin position="315"/>
        <end position="325"/>
    </location>
</feature>
<evidence type="ECO:0000256" key="3">
    <source>
        <dbReference type="ARBA" id="ARBA00012759"/>
    </source>
</evidence>
<evidence type="ECO:0000256" key="8">
    <source>
        <dbReference type="ARBA" id="ARBA00023015"/>
    </source>
</evidence>
<keyword evidence="8" id="KW-0805">Transcription regulation</keyword>
<keyword evidence="16" id="KW-1185">Reference proteome</keyword>
<evidence type="ECO:0000256" key="4">
    <source>
        <dbReference type="ARBA" id="ARBA00022670"/>
    </source>
</evidence>
<organism evidence="15 16">
    <name type="scientific">Chara braunii</name>
    <name type="common">Braun's stonewort</name>
    <dbReference type="NCBI Taxonomy" id="69332"/>
    <lineage>
        <taxon>Eukaryota</taxon>
        <taxon>Viridiplantae</taxon>
        <taxon>Streptophyta</taxon>
        <taxon>Charophyceae</taxon>
        <taxon>Charales</taxon>
        <taxon>Characeae</taxon>
        <taxon>Chara</taxon>
    </lineage>
</organism>
<protein>
    <recommendedName>
        <fullName evidence="3">ubiquitinyl hydrolase 1</fullName>
        <ecNumber evidence="3">3.4.19.12</ecNumber>
    </recommendedName>
</protein>
<evidence type="ECO:0000256" key="11">
    <source>
        <dbReference type="PIRSR" id="PIRSR633865-1"/>
    </source>
</evidence>
<evidence type="ECO:0000256" key="10">
    <source>
        <dbReference type="ARBA" id="ARBA00023242"/>
    </source>
</evidence>
<dbReference type="Proteomes" id="UP000265515">
    <property type="component" value="Unassembled WGS sequence"/>
</dbReference>
<dbReference type="FunFam" id="3.90.70.40:FF:000004">
    <property type="entry name" value="ataxin-3 homolog"/>
    <property type="match status" value="1"/>
</dbReference>
<evidence type="ECO:0000256" key="9">
    <source>
        <dbReference type="ARBA" id="ARBA00023163"/>
    </source>
</evidence>
<keyword evidence="10" id="KW-0539">Nucleus</keyword>
<evidence type="ECO:0000256" key="6">
    <source>
        <dbReference type="ARBA" id="ARBA00022801"/>
    </source>
</evidence>
<dbReference type="InterPro" id="IPR003903">
    <property type="entry name" value="UIM_dom"/>
</dbReference>
<comment type="subcellular location">
    <subcellularLocation>
        <location evidence="2">Nucleus</location>
    </subcellularLocation>
</comment>
<dbReference type="InterPro" id="IPR029071">
    <property type="entry name" value="Ubiquitin-like_domsf"/>
</dbReference>
<dbReference type="PRINTS" id="PR01233">
    <property type="entry name" value="JOSEPHIN"/>
</dbReference>
<dbReference type="GO" id="GO:0016579">
    <property type="term" value="P:protein deubiquitination"/>
    <property type="evidence" value="ECO:0007669"/>
    <property type="project" value="InterPro"/>
</dbReference>
<feature type="region of interest" description="Disordered" evidence="13">
    <location>
        <begin position="310"/>
        <end position="331"/>
    </location>
</feature>
<evidence type="ECO:0000256" key="5">
    <source>
        <dbReference type="ARBA" id="ARBA00022786"/>
    </source>
</evidence>
<dbReference type="SMART" id="SM00726">
    <property type="entry name" value="UIM"/>
    <property type="match status" value="3"/>
</dbReference>
<reference evidence="15 16" key="1">
    <citation type="journal article" date="2018" name="Cell">
        <title>The Chara Genome: Secondary Complexity and Implications for Plant Terrestrialization.</title>
        <authorList>
            <person name="Nishiyama T."/>
            <person name="Sakayama H."/>
            <person name="Vries J.D."/>
            <person name="Buschmann H."/>
            <person name="Saint-Marcoux D."/>
            <person name="Ullrich K.K."/>
            <person name="Haas F.B."/>
            <person name="Vanderstraeten L."/>
            <person name="Becker D."/>
            <person name="Lang D."/>
            <person name="Vosolsobe S."/>
            <person name="Rombauts S."/>
            <person name="Wilhelmsson P.K.I."/>
            <person name="Janitza P."/>
            <person name="Kern R."/>
            <person name="Heyl A."/>
            <person name="Rumpler F."/>
            <person name="Villalobos L.I.A.C."/>
            <person name="Clay J.M."/>
            <person name="Skokan R."/>
            <person name="Toyoda A."/>
            <person name="Suzuki Y."/>
            <person name="Kagoshima H."/>
            <person name="Schijlen E."/>
            <person name="Tajeshwar N."/>
            <person name="Catarino B."/>
            <person name="Hetherington A.J."/>
            <person name="Saltykova A."/>
            <person name="Bonnot C."/>
            <person name="Breuninger H."/>
            <person name="Symeonidi A."/>
            <person name="Radhakrishnan G.V."/>
            <person name="Van Nieuwerburgh F."/>
            <person name="Deforce D."/>
            <person name="Chang C."/>
            <person name="Karol K.G."/>
            <person name="Hedrich R."/>
            <person name="Ulvskov P."/>
            <person name="Glockner G."/>
            <person name="Delwiche C.F."/>
            <person name="Petrasek J."/>
            <person name="Van de Peer Y."/>
            <person name="Friml J."/>
            <person name="Beilby M."/>
            <person name="Dolan L."/>
            <person name="Kohara Y."/>
            <person name="Sugano S."/>
            <person name="Fujiyama A."/>
            <person name="Delaux P.-M."/>
            <person name="Quint M."/>
            <person name="TheiBen G."/>
            <person name="Hagemann M."/>
            <person name="Harholt J."/>
            <person name="Dunand C."/>
            <person name="Zachgo S."/>
            <person name="Langdale J."/>
            <person name="Maumus F."/>
            <person name="Straeten D.V.D."/>
            <person name="Gould S.B."/>
            <person name="Rensing S.A."/>
        </authorList>
    </citation>
    <scope>NUCLEOTIDE SEQUENCE [LARGE SCALE GENOMIC DNA]</scope>
    <source>
        <strain evidence="15 16">S276</strain>
    </source>
</reference>
<dbReference type="SUPFAM" id="SSF54236">
    <property type="entry name" value="Ubiquitin-like"/>
    <property type="match status" value="1"/>
</dbReference>
<dbReference type="Gene3D" id="1.10.287.10">
    <property type="entry name" value="S15/NS1, RNA-binding"/>
    <property type="match status" value="1"/>
</dbReference>
<dbReference type="OrthoDB" id="10063692at2759"/>
<dbReference type="InterPro" id="IPR006155">
    <property type="entry name" value="Josephin"/>
</dbReference>
<dbReference type="GO" id="GO:0005634">
    <property type="term" value="C:nucleus"/>
    <property type="evidence" value="ECO:0007669"/>
    <property type="project" value="UniProtKB-SubCell"/>
</dbReference>
<feature type="compositionally biased region" description="Basic and acidic residues" evidence="13">
    <location>
        <begin position="31"/>
        <end position="44"/>
    </location>
</feature>
<keyword evidence="5" id="KW-0833">Ubl conjugation pathway</keyword>
<evidence type="ECO:0000256" key="13">
    <source>
        <dbReference type="SAM" id="MobiDB-lite"/>
    </source>
</evidence>
<dbReference type="AlphaFoldDB" id="A0A388KCJ6"/>
<feature type="compositionally biased region" description="Low complexity" evidence="13">
    <location>
        <begin position="15"/>
        <end position="28"/>
    </location>
</feature>
<evidence type="ECO:0000256" key="2">
    <source>
        <dbReference type="ARBA" id="ARBA00004123"/>
    </source>
</evidence>
<keyword evidence="9" id="KW-0804">Transcription</keyword>
<feature type="compositionally biased region" description="Gly residues" evidence="13">
    <location>
        <begin position="449"/>
        <end position="465"/>
    </location>
</feature>
<accession>A0A388KCJ6</accession>
<dbReference type="EMBL" id="BFEA01000091">
    <property type="protein sequence ID" value="GBG67737.1"/>
    <property type="molecule type" value="Genomic_DNA"/>
</dbReference>
<evidence type="ECO:0000256" key="12">
    <source>
        <dbReference type="PROSITE-ProRule" id="PRU00331"/>
    </source>
</evidence>
<feature type="region of interest" description="Disordered" evidence="13">
    <location>
        <begin position="1"/>
        <end position="45"/>
    </location>
</feature>
<feature type="domain" description="Josephin" evidence="14">
    <location>
        <begin position="44"/>
        <end position="223"/>
    </location>
</feature>
<feature type="active site" evidence="11 12">
    <location>
        <position position="177"/>
    </location>
</feature>
<feature type="region of interest" description="Disordered" evidence="13">
    <location>
        <begin position="271"/>
        <end position="290"/>
    </location>
</feature>
<feature type="active site" description="Nucleophile" evidence="11">
    <location>
        <position position="57"/>
    </location>
</feature>
<dbReference type="PROSITE" id="PS50957">
    <property type="entry name" value="JOSEPHIN"/>
    <property type="match status" value="1"/>
</dbReference>
<gene>
    <name evidence="15" type="ORF">CBR_g865</name>
</gene>
<dbReference type="PANTHER" id="PTHR14159">
    <property type="entry name" value="ATAXIN-3-RELATED"/>
    <property type="match status" value="1"/>
</dbReference>
<feature type="active site" description="Proton acceptor" evidence="11">
    <location>
        <position position="162"/>
    </location>
</feature>
<keyword evidence="6 12" id="KW-0378">Hydrolase</keyword>
<evidence type="ECO:0000259" key="14">
    <source>
        <dbReference type="PROSITE" id="PS50957"/>
    </source>
</evidence>
<evidence type="ECO:0000256" key="7">
    <source>
        <dbReference type="ARBA" id="ARBA00022807"/>
    </source>
</evidence>
<dbReference type="PANTHER" id="PTHR14159:SF0">
    <property type="entry name" value="ATAXIN-3-RELATED"/>
    <property type="match status" value="1"/>
</dbReference>
<dbReference type="Pfam" id="PF02099">
    <property type="entry name" value="Josephin"/>
    <property type="match status" value="1"/>
</dbReference>
<evidence type="ECO:0000313" key="16">
    <source>
        <dbReference type="Proteomes" id="UP000265515"/>
    </source>
</evidence>
<dbReference type="Gene3D" id="3.90.70.40">
    <property type="match status" value="1"/>
</dbReference>
<dbReference type="EC" id="3.4.19.12" evidence="3"/>
<evidence type="ECO:0000256" key="1">
    <source>
        <dbReference type="ARBA" id="ARBA00000707"/>
    </source>
</evidence>
<evidence type="ECO:0000313" key="15">
    <source>
        <dbReference type="EMBL" id="GBG67737.1"/>
    </source>
</evidence>
<feature type="compositionally biased region" description="Basic and acidic residues" evidence="13">
    <location>
        <begin position="437"/>
        <end position="448"/>
    </location>
</feature>
<comment type="catalytic activity">
    <reaction evidence="1">
        <text>Thiol-dependent hydrolysis of ester, thioester, amide, peptide and isopeptide bonds formed by the C-terminal Gly of ubiquitin (a 76-residue protein attached to proteins as an intracellular targeting signal).</text>
        <dbReference type="EC" id="3.4.19.12"/>
    </reaction>
</comment>
<keyword evidence="7" id="KW-0788">Thiol protease</keyword>
<dbReference type="STRING" id="69332.A0A388KCJ6"/>
<dbReference type="GO" id="GO:0004843">
    <property type="term" value="F:cysteine-type deubiquitinase activity"/>
    <property type="evidence" value="ECO:0007669"/>
    <property type="project" value="UniProtKB-EC"/>
</dbReference>
<proteinExistence type="predicted"/>
<keyword evidence="4" id="KW-0645">Protease</keyword>
<feature type="region of interest" description="Disordered" evidence="13">
    <location>
        <begin position="428"/>
        <end position="469"/>
    </location>
</feature>
<dbReference type="InterPro" id="IPR033865">
    <property type="entry name" value="Ataxin-3"/>
</dbReference>
<dbReference type="SMART" id="SM01246">
    <property type="entry name" value="Josephin"/>
    <property type="match status" value="1"/>
</dbReference>
<dbReference type="Gramene" id="GBG67737">
    <property type="protein sequence ID" value="GBG67737"/>
    <property type="gene ID" value="CBR_g865"/>
</dbReference>
<dbReference type="GO" id="GO:0006508">
    <property type="term" value="P:proteolysis"/>
    <property type="evidence" value="ECO:0007669"/>
    <property type="project" value="UniProtKB-KW"/>
</dbReference>
<comment type="caution">
    <text evidence="15">The sequence shown here is derived from an EMBL/GenBank/DDBJ whole genome shotgun (WGS) entry which is preliminary data.</text>
</comment>
<feature type="active site" evidence="12">
    <location>
        <position position="162"/>
    </location>
</feature>
<name>A0A388KCJ6_CHABU</name>
<feature type="active site" evidence="12">
    <location>
        <position position="57"/>
    </location>
</feature>
<feature type="region of interest" description="Disordered" evidence="13">
    <location>
        <begin position="390"/>
        <end position="414"/>
    </location>
</feature>
<sequence length="523" mass="54912">MVGGEVEGNDGGSGAAAAPSASESGEGSCADENRDRDGNGDDGRVLLYHEPQVSRLCGVHCLNTLLQGPYFTEVDLAAMAEELDRREREVMMESGMESQEYLRFIAEGSGNVAADGDFSIQVLEKALGVWGMRCLPLDVPEASDARLDPQAEQAFICNLQSHWFTIRKVDGEWYNFNSLFPAPEHLSQFYLNAYLGSLQQSGWTIFVVKGEIPNEMGREGGGHDELSGSYGRWMGRSEAARLTKENKNMRDRARRAPVGNDLQLAAALKASMQESNRQEERGGRMTIENEEEDDIDEDLEAAIAASLADALPTASGGGGGGGVSSGGDRSRDPMEIARALAESYQAMVNARAPSGITATCGSSLNASSSDSFTSSPSSCSYVSALSSLVSRRDRGVGEGDEEEGEDRTAGAAAGGGCCGVGEVQAVVAEGGGGGDDEGNRGGDGRGERGVGGTGGRERGGGGGGEQTAVDKAPFRIPEEPAADAEGCLQLALRMPNGARICRRFLADGKFCGVQYLWRNAAGG</sequence>